<proteinExistence type="predicted"/>
<dbReference type="PANTHER" id="PTHR10811">
    <property type="entry name" value="FRINGE-RELATED"/>
    <property type="match status" value="1"/>
</dbReference>
<evidence type="ECO:0000313" key="11">
    <source>
        <dbReference type="EMBL" id="KAG6004435.1"/>
    </source>
</evidence>
<keyword evidence="4 9" id="KW-0812">Transmembrane</keyword>
<evidence type="ECO:0000256" key="4">
    <source>
        <dbReference type="ARBA" id="ARBA00022692"/>
    </source>
</evidence>
<dbReference type="OrthoDB" id="414175at2759"/>
<keyword evidence="6 9" id="KW-1133">Transmembrane helix</keyword>
<evidence type="ECO:0000259" key="10">
    <source>
        <dbReference type="Pfam" id="PF02434"/>
    </source>
</evidence>
<dbReference type="GO" id="GO:0016757">
    <property type="term" value="F:glycosyltransferase activity"/>
    <property type="evidence" value="ECO:0007669"/>
    <property type="project" value="UniProtKB-KW"/>
</dbReference>
<sequence>MALRRSRSKRAIAIAIYISVFVAFVLYIRTNSRLSSASRLLGTQSSAKVSNPVAGDDATCRASDARLVDLQKRYSLQTSFQYLRRAIHLTRNPSVQRSKLTKLSQPMLKKDFQLVQLQPRLENVVSSCDEPIEVHVSASDFPQTVNASELIFGVSTTFERFSASAAVLINDWSFWLTDGYRHPNGGKLVLMLLDASPAQLHQVKSTLSEAGIDADTYASDASLPMSARNMALIPTMYAHPEAGKKKWFVLCDDDTFFPNMHALMAVLAKHDETKGMYIGALSEDSGATAKHGLQAFGGAGIFLSRATAKVVSNNFEECSSEDKIEQADQQGDRLLRQCIEEHSGIELTPLHDLWQLDIFDDPSGFYEWGIKPLSLHHYRSWHQSRPGDLTKLAYICGEDCTLQRFQTVDNFVISGFSIAHYPSGIDFDTNQVERTFRSENGTDDAFDDKMGHQRPSLSQTGKKIAWTLKECVWQQDGSLLQTYVREANDTRWSDAHGKPMSKHDGIIELVWTTGR</sequence>
<keyword evidence="2" id="KW-0328">Glycosyltransferase</keyword>
<evidence type="ECO:0000256" key="6">
    <source>
        <dbReference type="ARBA" id="ARBA00022989"/>
    </source>
</evidence>
<evidence type="ECO:0000256" key="1">
    <source>
        <dbReference type="ARBA" id="ARBA00004606"/>
    </source>
</evidence>
<feature type="domain" description="Fringe-like glycosyltransferase" evidence="10">
    <location>
        <begin position="237"/>
        <end position="350"/>
    </location>
</feature>
<dbReference type="InterPro" id="IPR003378">
    <property type="entry name" value="Fringe-like_glycosylTrfase"/>
</dbReference>
<organism evidence="11 12">
    <name type="scientific">Claviceps pusilla</name>
    <dbReference type="NCBI Taxonomy" id="123648"/>
    <lineage>
        <taxon>Eukaryota</taxon>
        <taxon>Fungi</taxon>
        <taxon>Dikarya</taxon>
        <taxon>Ascomycota</taxon>
        <taxon>Pezizomycotina</taxon>
        <taxon>Sordariomycetes</taxon>
        <taxon>Hypocreomycetidae</taxon>
        <taxon>Hypocreales</taxon>
        <taxon>Clavicipitaceae</taxon>
        <taxon>Claviceps</taxon>
    </lineage>
</organism>
<dbReference type="EMBL" id="SRPW01001228">
    <property type="protein sequence ID" value="KAG6004435.1"/>
    <property type="molecule type" value="Genomic_DNA"/>
</dbReference>
<gene>
    <name evidence="11" type="ORF">E4U43_000734</name>
</gene>
<accession>A0A9P7N8X3</accession>
<keyword evidence="7 9" id="KW-0472">Membrane</keyword>
<evidence type="ECO:0000256" key="7">
    <source>
        <dbReference type="ARBA" id="ARBA00023136"/>
    </source>
</evidence>
<keyword evidence="5" id="KW-0735">Signal-anchor</keyword>
<dbReference type="GO" id="GO:0016020">
    <property type="term" value="C:membrane"/>
    <property type="evidence" value="ECO:0007669"/>
    <property type="project" value="UniProtKB-SubCell"/>
</dbReference>
<evidence type="ECO:0000256" key="8">
    <source>
        <dbReference type="ARBA" id="ARBA00037847"/>
    </source>
</evidence>
<reference evidence="11" key="1">
    <citation type="journal article" date="2020" name="bioRxiv">
        <title>Whole genome comparisons of ergot fungi reveals the divergence and evolution of species within the genus Claviceps are the result of varying mechanisms driving genome evolution and host range expansion.</title>
        <authorList>
            <person name="Wyka S.A."/>
            <person name="Mondo S.J."/>
            <person name="Liu M."/>
            <person name="Dettman J."/>
            <person name="Nalam V."/>
            <person name="Broders K.D."/>
        </authorList>
    </citation>
    <scope>NUCLEOTIDE SEQUENCE</scope>
    <source>
        <strain evidence="11">CCC 602</strain>
    </source>
</reference>
<evidence type="ECO:0000256" key="9">
    <source>
        <dbReference type="SAM" id="Phobius"/>
    </source>
</evidence>
<dbReference type="GO" id="GO:0012505">
    <property type="term" value="C:endomembrane system"/>
    <property type="evidence" value="ECO:0007669"/>
    <property type="project" value="UniProtKB-SubCell"/>
</dbReference>
<protein>
    <recommendedName>
        <fullName evidence="10">Fringe-like glycosyltransferase domain-containing protein</fullName>
    </recommendedName>
</protein>
<evidence type="ECO:0000256" key="2">
    <source>
        <dbReference type="ARBA" id="ARBA00022676"/>
    </source>
</evidence>
<evidence type="ECO:0000256" key="3">
    <source>
        <dbReference type="ARBA" id="ARBA00022679"/>
    </source>
</evidence>
<dbReference type="Pfam" id="PF02434">
    <property type="entry name" value="Fringe"/>
    <property type="match status" value="1"/>
</dbReference>
<keyword evidence="12" id="KW-1185">Reference proteome</keyword>
<comment type="caution">
    <text evidence="11">The sequence shown here is derived from an EMBL/GenBank/DDBJ whole genome shotgun (WGS) entry which is preliminary data.</text>
</comment>
<dbReference type="Proteomes" id="UP000748025">
    <property type="component" value="Unassembled WGS sequence"/>
</dbReference>
<evidence type="ECO:0000313" key="12">
    <source>
        <dbReference type="Proteomes" id="UP000748025"/>
    </source>
</evidence>
<comment type="subcellular location">
    <subcellularLocation>
        <location evidence="8">Endomembrane system</location>
        <topology evidence="8">Single-pass membrane protein</topology>
    </subcellularLocation>
    <subcellularLocation>
        <location evidence="1">Membrane</location>
        <topology evidence="1">Single-pass type II membrane protein</topology>
    </subcellularLocation>
</comment>
<keyword evidence="3" id="KW-0808">Transferase</keyword>
<feature type="transmembrane region" description="Helical" evidence="9">
    <location>
        <begin position="12"/>
        <end position="30"/>
    </location>
</feature>
<dbReference type="Gene3D" id="3.90.550.50">
    <property type="match status" value="1"/>
</dbReference>
<name>A0A9P7N8X3_9HYPO</name>
<evidence type="ECO:0000256" key="5">
    <source>
        <dbReference type="ARBA" id="ARBA00022968"/>
    </source>
</evidence>
<dbReference type="AlphaFoldDB" id="A0A9P7N8X3"/>